<keyword evidence="3" id="KW-0597">Phosphoprotein</keyword>
<accession>A0ABR4QMK5</accession>
<dbReference type="Gene3D" id="1.10.287.1490">
    <property type="match status" value="2"/>
</dbReference>
<proteinExistence type="predicted"/>
<feature type="coiled-coil region" evidence="6">
    <location>
        <begin position="1208"/>
        <end position="1263"/>
    </location>
</feature>
<feature type="coiled-coil region" evidence="6">
    <location>
        <begin position="1625"/>
        <end position="1719"/>
    </location>
</feature>
<feature type="coiled-coil region" evidence="6">
    <location>
        <begin position="109"/>
        <end position="175"/>
    </location>
</feature>
<evidence type="ECO:0000256" key="1">
    <source>
        <dbReference type="ARBA" id="ARBA00004267"/>
    </source>
</evidence>
<feature type="region of interest" description="Disordered" evidence="7">
    <location>
        <begin position="2150"/>
        <end position="2180"/>
    </location>
</feature>
<dbReference type="PANTHER" id="PTHR23160">
    <property type="entry name" value="SYNAPTONEMAL COMPLEX PROTEIN-RELATED"/>
    <property type="match status" value="1"/>
</dbReference>
<feature type="region of interest" description="Disordered" evidence="7">
    <location>
        <begin position="1809"/>
        <end position="1842"/>
    </location>
</feature>
<keyword evidence="10" id="KW-1185">Reference proteome</keyword>
<keyword evidence="4 6" id="KW-0175">Coiled coil</keyword>
<evidence type="ECO:0000259" key="8">
    <source>
        <dbReference type="Pfam" id="PF10495"/>
    </source>
</evidence>
<feature type="region of interest" description="Disordered" evidence="7">
    <location>
        <begin position="298"/>
        <end position="363"/>
    </location>
</feature>
<evidence type="ECO:0000256" key="5">
    <source>
        <dbReference type="ARBA" id="ARBA00023212"/>
    </source>
</evidence>
<comment type="caution">
    <text evidence="9">The sequence shown here is derived from an EMBL/GenBank/DDBJ whole genome shotgun (WGS) entry which is preliminary data.</text>
</comment>
<keyword evidence="2" id="KW-0963">Cytoplasm</keyword>
<name>A0ABR4QMK5_9CEST</name>
<evidence type="ECO:0000256" key="4">
    <source>
        <dbReference type="ARBA" id="ARBA00023054"/>
    </source>
</evidence>
<dbReference type="PANTHER" id="PTHR23160:SF19">
    <property type="entry name" value="MYOSIN HEAVY CHAIN-RELATED PROTEIN"/>
    <property type="match status" value="1"/>
</dbReference>
<organism evidence="9 10">
    <name type="scientific">Taenia crassiceps</name>
    <dbReference type="NCBI Taxonomy" id="6207"/>
    <lineage>
        <taxon>Eukaryota</taxon>
        <taxon>Metazoa</taxon>
        <taxon>Spiralia</taxon>
        <taxon>Lophotrochozoa</taxon>
        <taxon>Platyhelminthes</taxon>
        <taxon>Cestoda</taxon>
        <taxon>Eucestoda</taxon>
        <taxon>Cyclophyllidea</taxon>
        <taxon>Taeniidae</taxon>
        <taxon>Taenia</taxon>
    </lineage>
</organism>
<comment type="subcellular location">
    <subcellularLocation>
        <location evidence="1">Cytoplasm</location>
        <location evidence="1">Cytoskeleton</location>
        <location evidence="1">Microtubule organizing center</location>
    </subcellularLocation>
</comment>
<feature type="compositionally biased region" description="Low complexity" evidence="7">
    <location>
        <begin position="857"/>
        <end position="867"/>
    </location>
</feature>
<protein>
    <recommendedName>
        <fullName evidence="8">Pericentrin/AKAP-450 centrosomal targeting domain-containing protein</fullName>
    </recommendedName>
</protein>
<feature type="compositionally biased region" description="Gly residues" evidence="7">
    <location>
        <begin position="1809"/>
        <end position="1820"/>
    </location>
</feature>
<evidence type="ECO:0000256" key="3">
    <source>
        <dbReference type="ARBA" id="ARBA00022553"/>
    </source>
</evidence>
<evidence type="ECO:0000313" key="9">
    <source>
        <dbReference type="EMBL" id="KAL5110771.1"/>
    </source>
</evidence>
<evidence type="ECO:0000313" key="10">
    <source>
        <dbReference type="Proteomes" id="UP001651158"/>
    </source>
</evidence>
<feature type="compositionally biased region" description="Low complexity" evidence="7">
    <location>
        <begin position="2161"/>
        <end position="2180"/>
    </location>
</feature>
<reference evidence="9 10" key="1">
    <citation type="journal article" date="2022" name="Front. Cell. Infect. Microbiol.">
        <title>The Genomes of Two Strains of Taenia crassiceps the Animal Model for the Study of Human Cysticercosis.</title>
        <authorList>
            <person name="Bobes R.J."/>
            <person name="Estrada K."/>
            <person name="Rios-Valencia D.G."/>
            <person name="Calderon-Gallegos A."/>
            <person name="de la Torre P."/>
            <person name="Carrero J.C."/>
            <person name="Sanchez-Flores A."/>
            <person name="Laclette J.P."/>
        </authorList>
    </citation>
    <scope>NUCLEOTIDE SEQUENCE [LARGE SCALE GENOMIC DNA]</scope>
    <source>
        <strain evidence="9">WFUcys</strain>
    </source>
</reference>
<feature type="compositionally biased region" description="Polar residues" evidence="7">
    <location>
        <begin position="1325"/>
        <end position="1334"/>
    </location>
</feature>
<feature type="compositionally biased region" description="Low complexity" evidence="7">
    <location>
        <begin position="1161"/>
        <end position="1173"/>
    </location>
</feature>
<feature type="compositionally biased region" description="Low complexity" evidence="7">
    <location>
        <begin position="263"/>
        <end position="275"/>
    </location>
</feature>
<feature type="region of interest" description="Disordered" evidence="7">
    <location>
        <begin position="242"/>
        <end position="285"/>
    </location>
</feature>
<feature type="coiled-coil region" evidence="6">
    <location>
        <begin position="1054"/>
        <end position="1081"/>
    </location>
</feature>
<evidence type="ECO:0000256" key="6">
    <source>
        <dbReference type="SAM" id="Coils"/>
    </source>
</evidence>
<dbReference type="Proteomes" id="UP001651158">
    <property type="component" value="Unassembled WGS sequence"/>
</dbReference>
<feature type="region of interest" description="Disordered" evidence="7">
    <location>
        <begin position="1134"/>
        <end position="1183"/>
    </location>
</feature>
<feature type="compositionally biased region" description="Polar residues" evidence="7">
    <location>
        <begin position="2150"/>
        <end position="2160"/>
    </location>
</feature>
<feature type="compositionally biased region" description="Polar residues" evidence="7">
    <location>
        <begin position="1134"/>
        <end position="1150"/>
    </location>
</feature>
<feature type="compositionally biased region" description="Polar residues" evidence="7">
    <location>
        <begin position="1174"/>
        <end position="1183"/>
    </location>
</feature>
<dbReference type="Pfam" id="PF10495">
    <property type="entry name" value="PACT_coil_coil"/>
    <property type="match status" value="1"/>
</dbReference>
<gene>
    <name evidence="9" type="ORF">TcWFU_008282</name>
</gene>
<sequence length="2325" mass="254655">MVDCLREELNSGSDDCFIRVIKHLEEKSHEYYRKLSDAFGSAEYFQKFQKCYENSELLDEVNSTGYPLHEHLCVILELRALLATEVEALQSIREEIEDYPKDFEIQIRLSEALHEQNRLRRELESLRDQNERLQTENNAYNAVMEEVRKDFSERLTEANDRAKKAEKAFVDLTRRRSAVPISGAAATSADESNLAAQKRSSGSVLNAVTSVAFPYKSSMDKVRNSSMRFKEYSTLTAWEDFDSLDEDSGDENEVGRRKDPTPSKSTKLESQSSSSPAPLPEGWPSSIVVTKLPSFDASPIKPSRSIESPMETSEPHVEGVSASLSSTPRKSLPPALTTPRQTDTSPPVAPNCPSAGSSATRHSRILVESEGSDVVDRAAYLQLYDEVLELRSELEKVRPKPPPSQVSITTTQTNDLGLTTQLCDLRDQVCQSSVREASFASPAQVVGGSVPNPIPLSENKHFTDWSISLDQTNTSCVQMESERFCGCDKLEEDRTRTPRASVSAGQQTEMPFYCANCSAGSVNTHSGLVPLPETNQSGIGESIFSPASTLQELNADFSESTTRQASAPAYNEPVCSPIPGLGAKMLDASSECHLIVAESRQEQNHHHLSDSLVAAACVCMGLQERLSGVLCGTVSQSGYAINPDLSENLTDLTPILQKLSAEVERISTAFIELKEKRDSQPSYEEEISKLREKLEEAERLLEVRLPGDSRIAAIHINEVLEAEREQLQRELNQRLADCGSTHATSVAELERVQADLSARLSSSEARASNLENERNAVMQKLSATERFLNEQLQEREQEREEFQTEVAALRVEIFALRTKLASLERRQSRDSSSASSSLTHTPAVSPRKAKARQGGAQTMTTSTPTTHQRPRTLTPSLLSIPDSSDHSDVDDSPAFELAPTPQSMVDHLSGLSALHQYEWSRPYSAGDAALRQQTRPSVKLTTTCVGGSPVELVDASVSVQTSISCRSSTSTEFDDGEDGDYIPMEDEVDDVQTTTTTAAAMGVVTTTVTTTKKRTNLNAVQKRRGRFSRHYVPKSPEMANNVGLDVEMRHVAEMEELREALTQAQFALAEKNSELTTLQNRLNSTPHSSTSEKQSPCCINACASVHVQTSPNMFPDLGACWSCDAVAANYATTSTQVPQVSSRGSRDSTLSPPPVAERSDASSSSSNAEISVSTPPSGASSQTVDIEAQMADEEELCQPPEQVSSSESDHLAADLEEARAEIQALKAEINGLINYQDDLHRDFELVQSMLEERQSEVERLQKELLEVPIRLQAEFNASVRKLQKRMNDKCDAVEERDEDLYVLNEEKEALANRVADLEKELAGLRSNTTSGRQNEVTREETASQTDPPHWTVESGIQVDLERSSPTPKTQSCADTDCVSEEDLPFDGESIVPAQIAALSSSVPPTADEALAFVDHLQQESCRLLSLSLTEAHSQTATHEGELADRNDYKSQLISKLIEANRTLKLVVESIVKDSPLHDNQTKTVMTDKSTVLVPKSRDLSDQLYSSLLLALLADRKANLLLITSATIDGVSPYTGPGRLKAASQTGINKVMKALADYTVAEEERWNVLSSALVSDRKNLLTNLDSLKMYQESLLGEVASLTDRLTARDASLAEKSTAVNELSSGRRVLEATVSGLKKELADVKAENENQFEMFRRQIDEERQHVVELESTLQASQSALIQAREQVASLESDLQNSSAKVRLEQNRSHLAETRIAQLKQEITTLKSSYVRLGPKANANGGVSTLQASGLKKNESLTTNISNQLASVRLQAIRAEKMSRELHACNEDLRVSLAEIELALLPMCLGKENGHLGGSSGGTGSGSTSGDEESPFSGEVVSRPLPKQLTDSGFADTPVGLRRLHLACMRLIRLVSFATGDHSAPSPAASSSSSDSLNNPAELLRHAVLGGKKAEFLEQSSVTEIFACLVEIESHVRSLIGGPIVNLQITSSASTAAAKALIAQGKQLILNGVAHFDSGLAKIAGSMDNALCHVPSESKSTQCSLVTNHQASGDSRSVSLEKFRHMSARYLRMESYRRALVYQKQYLLLLLGDFQHSVQRVTTSLGQGLLMGTSSRQDMEGNLISSQHWPLDSPPALVRFRAAARCIMIIHRVKQLRLKWQRTGIRRHAPFFPQSMDSRTLGSSFTNVDTTSSTLVAVSSPNDGIPTQQRHSAASSSRLSDRSSFSPQSELLESGLSLNRRNYPIPSNTQLSRPSYPQREHAAFTVAPSGVSIFLVILSIPVSSPSAAIFVYCNVAYARILMLMLRNSNRPELREGQFGHNSTTADFEPENCCRPLETDDSCHKQDTVHASDGIQRAISLLTKQGIASKETK</sequence>
<feature type="region of interest" description="Disordered" evidence="7">
    <location>
        <begin position="824"/>
        <end position="899"/>
    </location>
</feature>
<evidence type="ECO:0000256" key="7">
    <source>
        <dbReference type="SAM" id="MobiDB-lite"/>
    </source>
</evidence>
<feature type="domain" description="Pericentrin/AKAP-450 centrosomal targeting" evidence="8">
    <location>
        <begin position="2022"/>
        <end position="2113"/>
    </location>
</feature>
<dbReference type="InterPro" id="IPR019528">
    <property type="entry name" value="PACT_domain"/>
</dbReference>
<feature type="compositionally biased region" description="Acidic residues" evidence="7">
    <location>
        <begin position="242"/>
        <end position="252"/>
    </location>
</feature>
<evidence type="ECO:0000256" key="2">
    <source>
        <dbReference type="ARBA" id="ARBA00022490"/>
    </source>
</evidence>
<keyword evidence="5" id="KW-0206">Cytoskeleton</keyword>
<feature type="region of interest" description="Disordered" evidence="7">
    <location>
        <begin position="1325"/>
        <end position="1350"/>
    </location>
</feature>
<dbReference type="EMBL" id="JAKROA010000002">
    <property type="protein sequence ID" value="KAL5110771.1"/>
    <property type="molecule type" value="Genomic_DNA"/>
</dbReference>